<sequence>MAGSRGADDDGRAALRIAGVVLAAG</sequence>
<comment type="caution">
    <text evidence="1">The sequence shown here is derived from an EMBL/GenBank/DDBJ whole genome shotgun (WGS) entry which is preliminary data.</text>
</comment>
<dbReference type="EMBL" id="QWEE01000651">
    <property type="protein sequence ID" value="RII86311.1"/>
    <property type="molecule type" value="Genomic_DNA"/>
</dbReference>
<accession>A0ABX9N0R6</accession>
<name>A0ABX9N0R6_9MICO</name>
<reference evidence="1 2" key="1">
    <citation type="submission" date="2018-08" db="EMBL/GenBank/DDBJ databases">
        <title>Genome Sequence of Clavibacter michiganensis Subspecies type strains, and the Atypical Peach-Colored Strains Isolated from Tomato.</title>
        <authorList>
            <person name="Osdaghi E."/>
            <person name="Portier P."/>
            <person name="Briand M."/>
            <person name="Jacques M.-A."/>
        </authorList>
    </citation>
    <scope>NUCLEOTIDE SEQUENCE [LARGE SCALE GENOMIC DNA]</scope>
    <source>
        <strain evidence="1 2">CFBP 8216</strain>
    </source>
</reference>
<evidence type="ECO:0000313" key="2">
    <source>
        <dbReference type="Proteomes" id="UP000265355"/>
    </source>
</evidence>
<evidence type="ECO:0000313" key="1">
    <source>
        <dbReference type="EMBL" id="RII86311.1"/>
    </source>
</evidence>
<feature type="non-terminal residue" evidence="1">
    <location>
        <position position="25"/>
    </location>
</feature>
<keyword evidence="2" id="KW-1185">Reference proteome</keyword>
<proteinExistence type="predicted"/>
<dbReference type="Proteomes" id="UP000265355">
    <property type="component" value="Unassembled WGS sequence"/>
</dbReference>
<gene>
    <name evidence="1" type="ORF">DZF98_16745</name>
</gene>
<organism evidence="1 2">
    <name type="scientific">Clavibacter californiensis</name>
    <dbReference type="NCBI Taxonomy" id="1401995"/>
    <lineage>
        <taxon>Bacteria</taxon>
        <taxon>Bacillati</taxon>
        <taxon>Actinomycetota</taxon>
        <taxon>Actinomycetes</taxon>
        <taxon>Micrococcales</taxon>
        <taxon>Microbacteriaceae</taxon>
        <taxon>Clavibacter</taxon>
    </lineage>
</organism>
<protein>
    <submittedName>
        <fullName evidence="1">Nucleotidyltransferase family protein</fullName>
    </submittedName>
</protein>